<evidence type="ECO:0000256" key="2">
    <source>
        <dbReference type="ARBA" id="ARBA00005641"/>
    </source>
</evidence>
<keyword evidence="5 6" id="KW-0326">Glycosidase</keyword>
<evidence type="ECO:0000313" key="10">
    <source>
        <dbReference type="Proteomes" id="UP000774617"/>
    </source>
</evidence>
<dbReference type="Gene3D" id="3.20.20.80">
    <property type="entry name" value="Glycosidases"/>
    <property type="match status" value="1"/>
</dbReference>
<evidence type="ECO:0000256" key="4">
    <source>
        <dbReference type="ARBA" id="ARBA00022801"/>
    </source>
</evidence>
<proteinExistence type="inferred from homology"/>
<evidence type="ECO:0000313" key="9">
    <source>
        <dbReference type="EMBL" id="KAH7052339.1"/>
    </source>
</evidence>
<feature type="signal peptide" evidence="7">
    <location>
        <begin position="1"/>
        <end position="20"/>
    </location>
</feature>
<dbReference type="InterPro" id="IPR017853">
    <property type="entry name" value="GH"/>
</dbReference>
<dbReference type="PROSITE" id="PS00659">
    <property type="entry name" value="GLYCOSYL_HYDROL_F5"/>
    <property type="match status" value="1"/>
</dbReference>
<evidence type="ECO:0000256" key="5">
    <source>
        <dbReference type="ARBA" id="ARBA00023295"/>
    </source>
</evidence>
<evidence type="ECO:0000256" key="1">
    <source>
        <dbReference type="ARBA" id="ARBA00000966"/>
    </source>
</evidence>
<dbReference type="Proteomes" id="UP000774617">
    <property type="component" value="Unassembled WGS sequence"/>
</dbReference>
<keyword evidence="4 6" id="KW-0378">Hydrolase</keyword>
<dbReference type="EMBL" id="JAGTJR010000011">
    <property type="protein sequence ID" value="KAH7052339.1"/>
    <property type="molecule type" value="Genomic_DNA"/>
</dbReference>
<evidence type="ECO:0000256" key="3">
    <source>
        <dbReference type="ARBA" id="ARBA00012601"/>
    </source>
</evidence>
<protein>
    <recommendedName>
        <fullName evidence="3">cellulase</fullName>
        <ecNumber evidence="3">3.2.1.4</ecNumber>
    </recommendedName>
</protein>
<name>A0ABQ8GDC3_9PEZI</name>
<evidence type="ECO:0000256" key="6">
    <source>
        <dbReference type="RuleBase" id="RU361153"/>
    </source>
</evidence>
<dbReference type="InterPro" id="IPR018087">
    <property type="entry name" value="Glyco_hydro_5_CS"/>
</dbReference>
<accession>A0ABQ8GDC3</accession>
<comment type="similarity">
    <text evidence="2 6">Belongs to the glycosyl hydrolase 5 (cellulase A) family.</text>
</comment>
<dbReference type="EC" id="3.2.1.4" evidence="3"/>
<gene>
    <name evidence="9" type="ORF">B0J12DRAFT_785217</name>
</gene>
<dbReference type="InterPro" id="IPR001547">
    <property type="entry name" value="Glyco_hydro_5"/>
</dbReference>
<keyword evidence="7" id="KW-0732">Signal</keyword>
<feature type="chain" id="PRO_5045160382" description="cellulase" evidence="7">
    <location>
        <begin position="21"/>
        <end position="346"/>
    </location>
</feature>
<dbReference type="GO" id="GO:0016787">
    <property type="term" value="F:hydrolase activity"/>
    <property type="evidence" value="ECO:0007669"/>
    <property type="project" value="UniProtKB-KW"/>
</dbReference>
<dbReference type="PANTHER" id="PTHR34142">
    <property type="entry name" value="ENDO-BETA-1,4-GLUCANASE A"/>
    <property type="match status" value="1"/>
</dbReference>
<organism evidence="9 10">
    <name type="scientific">Macrophomina phaseolina</name>
    <dbReference type="NCBI Taxonomy" id="35725"/>
    <lineage>
        <taxon>Eukaryota</taxon>
        <taxon>Fungi</taxon>
        <taxon>Dikarya</taxon>
        <taxon>Ascomycota</taxon>
        <taxon>Pezizomycotina</taxon>
        <taxon>Dothideomycetes</taxon>
        <taxon>Dothideomycetes incertae sedis</taxon>
        <taxon>Botryosphaeriales</taxon>
        <taxon>Botryosphaeriaceae</taxon>
        <taxon>Macrophomina</taxon>
    </lineage>
</organism>
<dbReference type="SUPFAM" id="SSF51445">
    <property type="entry name" value="(Trans)glycosidases"/>
    <property type="match status" value="1"/>
</dbReference>
<sequence length="346" mass="37507">MLGRAGNAAILLSLAAIVSAKVEVAGVNIAGFDFTCTTDGSCDLSKLYPPLAQYNGPDGAGQIQHFVNDLGLNVFRLPVAWQYLADNKLGVDFNAENFAKYDALVQACLATGAKCIVDLHNYARWNGNIIGQSNGVVTNEHLTNAWWQLATKYKDQDRVIFGIMNEPHDLDVPTWATTLQWVVNTIRSVGATSQTILLAGTDFSAAGDFHTLSGPYLSSVVDTDGTTTKLVFDVHQYLDEDRAGNSPECVRDGLDDGLKPLADWLRTHGRKAILTETGGGNGGDCSQHVCAELDWMNYNTDVFLGWLGWSAGSFDSTYELGLTPTKNGNSWVDTQLMTDCIAGKFH</sequence>
<feature type="domain" description="Glycoside hydrolase family 5" evidence="8">
    <location>
        <begin position="59"/>
        <end position="311"/>
    </location>
</feature>
<keyword evidence="10" id="KW-1185">Reference proteome</keyword>
<dbReference type="PANTHER" id="PTHR34142:SF5">
    <property type="entry name" value="CBM1 DOMAIN-CONTAINING PROTEIN"/>
    <property type="match status" value="1"/>
</dbReference>
<dbReference type="Pfam" id="PF00150">
    <property type="entry name" value="Cellulase"/>
    <property type="match status" value="1"/>
</dbReference>
<reference evidence="9 10" key="1">
    <citation type="journal article" date="2021" name="Nat. Commun.">
        <title>Genetic determinants of endophytism in the Arabidopsis root mycobiome.</title>
        <authorList>
            <person name="Mesny F."/>
            <person name="Miyauchi S."/>
            <person name="Thiergart T."/>
            <person name="Pickel B."/>
            <person name="Atanasova L."/>
            <person name="Karlsson M."/>
            <person name="Huettel B."/>
            <person name="Barry K.W."/>
            <person name="Haridas S."/>
            <person name="Chen C."/>
            <person name="Bauer D."/>
            <person name="Andreopoulos W."/>
            <person name="Pangilinan J."/>
            <person name="LaButti K."/>
            <person name="Riley R."/>
            <person name="Lipzen A."/>
            <person name="Clum A."/>
            <person name="Drula E."/>
            <person name="Henrissat B."/>
            <person name="Kohler A."/>
            <person name="Grigoriev I.V."/>
            <person name="Martin F.M."/>
            <person name="Hacquard S."/>
        </authorList>
    </citation>
    <scope>NUCLEOTIDE SEQUENCE [LARGE SCALE GENOMIC DNA]</scope>
    <source>
        <strain evidence="9 10">MPI-SDFR-AT-0080</strain>
    </source>
</reference>
<evidence type="ECO:0000256" key="7">
    <source>
        <dbReference type="SAM" id="SignalP"/>
    </source>
</evidence>
<evidence type="ECO:0000259" key="8">
    <source>
        <dbReference type="Pfam" id="PF00150"/>
    </source>
</evidence>
<comment type="catalytic activity">
    <reaction evidence="1">
        <text>Endohydrolysis of (1-&gt;4)-beta-D-glucosidic linkages in cellulose, lichenin and cereal beta-D-glucans.</text>
        <dbReference type="EC" id="3.2.1.4"/>
    </reaction>
</comment>
<comment type="caution">
    <text evidence="9">The sequence shown here is derived from an EMBL/GenBank/DDBJ whole genome shotgun (WGS) entry which is preliminary data.</text>
</comment>